<gene>
    <name evidence="1" type="ORF">QO001_002811</name>
</gene>
<protein>
    <submittedName>
        <fullName evidence="1">Uncharacterized protein</fullName>
    </submittedName>
</protein>
<dbReference type="AlphaFoldDB" id="A0AAJ1WW43"/>
<sequence>MWKGRNDRDGAFVEGAMASIAILIETPQGARLVAASSAREAALKAESVIAVVPRADLPIPVSVECASPGMADRLMNYLADVQLELMLSEFV</sequence>
<dbReference type="RefSeq" id="WP_230366383.1">
    <property type="nucleotide sequence ID" value="NZ_JAJALK010000005.1"/>
</dbReference>
<evidence type="ECO:0000313" key="1">
    <source>
        <dbReference type="EMBL" id="MDQ0543882.1"/>
    </source>
</evidence>
<comment type="caution">
    <text evidence="1">The sequence shown here is derived from an EMBL/GenBank/DDBJ whole genome shotgun (WGS) entry which is preliminary data.</text>
</comment>
<dbReference type="Proteomes" id="UP001223420">
    <property type="component" value="Unassembled WGS sequence"/>
</dbReference>
<organism evidence="1 2">
    <name type="scientific">Methylobacterium brachiatum</name>
    <dbReference type="NCBI Taxonomy" id="269660"/>
    <lineage>
        <taxon>Bacteria</taxon>
        <taxon>Pseudomonadati</taxon>
        <taxon>Pseudomonadota</taxon>
        <taxon>Alphaproteobacteria</taxon>
        <taxon>Hyphomicrobiales</taxon>
        <taxon>Methylobacteriaceae</taxon>
        <taxon>Methylobacterium</taxon>
    </lineage>
</organism>
<evidence type="ECO:0000313" key="2">
    <source>
        <dbReference type="Proteomes" id="UP001223420"/>
    </source>
</evidence>
<reference evidence="1" key="1">
    <citation type="submission" date="2023-07" db="EMBL/GenBank/DDBJ databases">
        <title>Genomic Encyclopedia of Type Strains, Phase IV (KMG-IV): sequencing the most valuable type-strain genomes for metagenomic binning, comparative biology and taxonomic classification.</title>
        <authorList>
            <person name="Goeker M."/>
        </authorList>
    </citation>
    <scope>NUCLEOTIDE SEQUENCE</scope>
    <source>
        <strain evidence="1">DSM 19569</strain>
    </source>
</reference>
<proteinExistence type="predicted"/>
<name>A0AAJ1WW43_9HYPH</name>
<accession>A0AAJ1WW43</accession>
<dbReference type="EMBL" id="JAUSWL010000004">
    <property type="protein sequence ID" value="MDQ0543882.1"/>
    <property type="molecule type" value="Genomic_DNA"/>
</dbReference>